<evidence type="ECO:0008006" key="3">
    <source>
        <dbReference type="Google" id="ProtNLM"/>
    </source>
</evidence>
<dbReference type="SUPFAM" id="SSF57850">
    <property type="entry name" value="RING/U-box"/>
    <property type="match status" value="1"/>
</dbReference>
<organism evidence="1 2">
    <name type="scientific">Pristionchus entomophagus</name>
    <dbReference type="NCBI Taxonomy" id="358040"/>
    <lineage>
        <taxon>Eukaryota</taxon>
        <taxon>Metazoa</taxon>
        <taxon>Ecdysozoa</taxon>
        <taxon>Nematoda</taxon>
        <taxon>Chromadorea</taxon>
        <taxon>Rhabditida</taxon>
        <taxon>Rhabditina</taxon>
        <taxon>Diplogasteromorpha</taxon>
        <taxon>Diplogasteroidea</taxon>
        <taxon>Neodiplogasteridae</taxon>
        <taxon>Pristionchus</taxon>
    </lineage>
</organism>
<dbReference type="Gene3D" id="3.30.40.10">
    <property type="entry name" value="Zinc/RING finger domain, C3HC4 (zinc finger)"/>
    <property type="match status" value="1"/>
</dbReference>
<comment type="caution">
    <text evidence="1">The sequence shown here is derived from an EMBL/GenBank/DDBJ whole genome shotgun (WGS) entry which is preliminary data.</text>
</comment>
<dbReference type="EMBL" id="BTSX01000004">
    <property type="protein sequence ID" value="GMS91863.1"/>
    <property type="molecule type" value="Genomic_DNA"/>
</dbReference>
<evidence type="ECO:0000313" key="1">
    <source>
        <dbReference type="EMBL" id="GMS91863.1"/>
    </source>
</evidence>
<dbReference type="InterPro" id="IPR013083">
    <property type="entry name" value="Znf_RING/FYVE/PHD"/>
</dbReference>
<keyword evidence="2" id="KW-1185">Reference proteome</keyword>
<sequence length="64" mass="7127">FQRPFLFSFACGHVACHSCWLVHAKHESRARSTAISCLHPSCDYVSNDIESAALFSDGTIDVFH</sequence>
<gene>
    <name evidence="1" type="ORF">PENTCL1PPCAC_14038</name>
</gene>
<dbReference type="AlphaFoldDB" id="A0AAV5T9F4"/>
<name>A0AAV5T9F4_9BILA</name>
<feature type="non-terminal residue" evidence="1">
    <location>
        <position position="1"/>
    </location>
</feature>
<feature type="non-terminal residue" evidence="1">
    <location>
        <position position="64"/>
    </location>
</feature>
<dbReference type="Proteomes" id="UP001432027">
    <property type="component" value="Unassembled WGS sequence"/>
</dbReference>
<evidence type="ECO:0000313" key="2">
    <source>
        <dbReference type="Proteomes" id="UP001432027"/>
    </source>
</evidence>
<accession>A0AAV5T9F4</accession>
<protein>
    <recommendedName>
        <fullName evidence="3">RING-type domain-containing protein</fullName>
    </recommendedName>
</protein>
<reference evidence="1" key="1">
    <citation type="submission" date="2023-10" db="EMBL/GenBank/DDBJ databases">
        <title>Genome assembly of Pristionchus species.</title>
        <authorList>
            <person name="Yoshida K."/>
            <person name="Sommer R.J."/>
        </authorList>
    </citation>
    <scope>NUCLEOTIDE SEQUENCE</scope>
    <source>
        <strain evidence="1">RS0144</strain>
    </source>
</reference>
<proteinExistence type="predicted"/>